<accession>A0A833T7H3</accession>
<name>A0A833T7H3_PHYIN</name>
<sequence>MRVGNILIAVVATLLTCFTSITTSEPLRFKEATSNRILSADDEENEGMGRRLVWLRRVDSDDLKAFPLTEVKLILAKESTRNQYLQSWGDGKVSIKNLAKGLKLSTAKSKRLRDILNRNKKDQLKVLKMYEDYLKTLKKIPSPPVA</sequence>
<comment type="function">
    <text evidence="5">Effector that suppresses plant defense responses during pathogen infection.</text>
</comment>
<evidence type="ECO:0000256" key="2">
    <source>
        <dbReference type="ARBA" id="ARBA00010400"/>
    </source>
</evidence>
<reference evidence="6" key="1">
    <citation type="submission" date="2020-04" db="EMBL/GenBank/DDBJ databases">
        <title>Hybrid Assembly of Korean Phytophthora infestans isolates.</title>
        <authorList>
            <person name="Prokchorchik M."/>
            <person name="Lee Y."/>
            <person name="Seo J."/>
            <person name="Cho J.-H."/>
            <person name="Park Y.-E."/>
            <person name="Jang D.-C."/>
            <person name="Im J.-S."/>
            <person name="Choi J.-G."/>
            <person name="Park H.-J."/>
            <person name="Lee G.-B."/>
            <person name="Lee Y.-G."/>
            <person name="Hong S.-Y."/>
            <person name="Cho K."/>
            <person name="Sohn K.H."/>
        </authorList>
    </citation>
    <scope>NUCLEOTIDE SEQUENCE</scope>
    <source>
        <strain evidence="6">KR_1_A1</strain>
    </source>
</reference>
<feature type="signal peptide" evidence="5">
    <location>
        <begin position="1"/>
        <end position="24"/>
    </location>
</feature>
<evidence type="ECO:0000256" key="4">
    <source>
        <dbReference type="ARBA" id="ARBA00022729"/>
    </source>
</evidence>
<keyword evidence="4 5" id="KW-0732">Signal</keyword>
<comment type="subcellular location">
    <subcellularLocation>
        <location evidence="1 5">Secreted</location>
    </subcellularLocation>
</comment>
<evidence type="ECO:0000313" key="6">
    <source>
        <dbReference type="EMBL" id="KAF4038219.1"/>
    </source>
</evidence>
<dbReference type="InterPro" id="IPR031825">
    <property type="entry name" value="RXLR"/>
</dbReference>
<feature type="chain" id="PRO_5044955564" description="RxLR effector protein" evidence="5">
    <location>
        <begin position="25"/>
        <end position="146"/>
    </location>
</feature>
<keyword evidence="3 5" id="KW-0964">Secreted</keyword>
<dbReference type="Pfam" id="PF16810">
    <property type="entry name" value="RXLR"/>
    <property type="match status" value="1"/>
</dbReference>
<protein>
    <recommendedName>
        <fullName evidence="5">RxLR effector protein</fullName>
    </recommendedName>
</protein>
<keyword evidence="7" id="KW-1185">Reference proteome</keyword>
<comment type="caution">
    <text evidence="6">The sequence shown here is derived from an EMBL/GenBank/DDBJ whole genome shotgun (WGS) entry which is preliminary data.</text>
</comment>
<evidence type="ECO:0000256" key="5">
    <source>
        <dbReference type="RuleBase" id="RU367124"/>
    </source>
</evidence>
<comment type="similarity">
    <text evidence="2 5">Belongs to the RxLR effector family.</text>
</comment>
<evidence type="ECO:0000256" key="1">
    <source>
        <dbReference type="ARBA" id="ARBA00004613"/>
    </source>
</evidence>
<dbReference type="Proteomes" id="UP000602510">
    <property type="component" value="Unassembled WGS sequence"/>
</dbReference>
<organism evidence="6 7">
    <name type="scientific">Phytophthora infestans</name>
    <name type="common">Potato late blight agent</name>
    <name type="synonym">Botrytis infestans</name>
    <dbReference type="NCBI Taxonomy" id="4787"/>
    <lineage>
        <taxon>Eukaryota</taxon>
        <taxon>Sar</taxon>
        <taxon>Stramenopiles</taxon>
        <taxon>Oomycota</taxon>
        <taxon>Peronosporomycetes</taxon>
        <taxon>Peronosporales</taxon>
        <taxon>Peronosporaceae</taxon>
        <taxon>Phytophthora</taxon>
    </lineage>
</organism>
<evidence type="ECO:0000256" key="3">
    <source>
        <dbReference type="ARBA" id="ARBA00022525"/>
    </source>
</evidence>
<dbReference type="EMBL" id="WSZM01000209">
    <property type="protein sequence ID" value="KAF4038219.1"/>
    <property type="molecule type" value="Genomic_DNA"/>
</dbReference>
<comment type="domain">
    <text evidence="5">The RxLR-dEER motif acts to carry the protein into the host cell cytoplasm through binding to cell surface phosphatidylinositol-3-phosphate.</text>
</comment>
<proteinExistence type="inferred from homology"/>
<dbReference type="AlphaFoldDB" id="A0A833T7H3"/>
<gene>
    <name evidence="6" type="ORF">GN244_ATG09670</name>
</gene>
<evidence type="ECO:0000313" key="7">
    <source>
        <dbReference type="Proteomes" id="UP000602510"/>
    </source>
</evidence>